<gene>
    <name evidence="4" type="ORF">E2C06_06825</name>
</gene>
<keyword evidence="5" id="KW-1185">Reference proteome</keyword>
<protein>
    <recommendedName>
        <fullName evidence="3">OmpR/PhoB-type domain-containing protein</fullName>
    </recommendedName>
</protein>
<dbReference type="InterPro" id="IPR001867">
    <property type="entry name" value="OmpR/PhoB-type_DNA-bd"/>
</dbReference>
<keyword evidence="1 2" id="KW-0238">DNA-binding</keyword>
<dbReference type="Pfam" id="PF00486">
    <property type="entry name" value="Trans_reg_C"/>
    <property type="match status" value="1"/>
</dbReference>
<dbReference type="Gene3D" id="1.25.40.10">
    <property type="entry name" value="Tetratricopeptide repeat domain"/>
    <property type="match status" value="2"/>
</dbReference>
<dbReference type="GO" id="GO:0000160">
    <property type="term" value="P:phosphorelay signal transduction system"/>
    <property type="evidence" value="ECO:0007669"/>
    <property type="project" value="InterPro"/>
</dbReference>
<dbReference type="PANTHER" id="PTHR47691:SF3">
    <property type="entry name" value="HTH-TYPE TRANSCRIPTIONAL REGULATOR RV0890C-RELATED"/>
    <property type="match status" value="1"/>
</dbReference>
<dbReference type="EMBL" id="SMSJ01000005">
    <property type="protein sequence ID" value="TDH63535.1"/>
    <property type="molecule type" value="Genomic_DNA"/>
</dbReference>
<dbReference type="AlphaFoldDB" id="A0A4V3AAJ1"/>
<feature type="DNA-binding region" description="OmpR/PhoB-type" evidence="2">
    <location>
        <begin position="29"/>
        <end position="127"/>
    </location>
</feature>
<comment type="caution">
    <text evidence="4">The sequence shown here is derived from an EMBL/GenBank/DDBJ whole genome shotgun (WGS) entry which is preliminary data.</text>
</comment>
<sequence length="533" mass="58984">MPGDCRVKPEGCPPGAIRAMRPPAAGVAAMLYRFDGFELDLGRYELRRDGAPCHVEKLVFDLLAFLVRNPGRVVGREEVVDQVWQGRAVSEATISSCVKAARRALGDSGDDPTYIRTIRGRGFEFTGRVTAPATAPEAAAPAEASPLPILAVLPFANLSAEADAYFADGLTEDIIMHLARFRDLRVIAGASTFRFKGREVDLAEIRARLRAGYVVQGSVRRDAGRVRISAQLADAATGLQLWGDRYDREMGDIFALQDEVTRTIAATLGVTMQAAALQRALVKKPVELDAYDCLLRARRYTWMLSAEAHAEARELLERAVELDPLSSDAHALLANVYLGEHRFAMNPRPNPIGRALVHALAATQLDPQNAYARCWLAIVHFFRGENDRFEVEARRALELNPNDPETLADIGHYLAFMGEFERGATLSERARRLNPLHPGWYFFSFARLHYSQRRYAEASADLQRTGLPHFYWTHLLSAAALGQMGHPDAPAALARIFALKPDVSARDELRKWNAAPDDLEHIMDGLRKAGLPA</sequence>
<accession>A0A4V3AAJ1</accession>
<reference evidence="4 5" key="1">
    <citation type="journal article" date="2016" name="J. Microbiol.">
        <title>Dankookia rubra gen. nov., sp. nov., an alphaproteobacterium isolated from sediment of a shallow stream.</title>
        <authorList>
            <person name="Kim W.H."/>
            <person name="Kim D.H."/>
            <person name="Kang K."/>
            <person name="Ahn T.Y."/>
        </authorList>
    </citation>
    <scope>NUCLEOTIDE SEQUENCE [LARGE SCALE GENOMIC DNA]</scope>
    <source>
        <strain evidence="4 5">JCM30602</strain>
    </source>
</reference>
<dbReference type="Gene3D" id="1.10.10.10">
    <property type="entry name" value="Winged helix-like DNA-binding domain superfamily/Winged helix DNA-binding domain"/>
    <property type="match status" value="1"/>
</dbReference>
<name>A0A4V3AAJ1_9PROT</name>
<organism evidence="4 5">
    <name type="scientific">Dankookia rubra</name>
    <dbReference type="NCBI Taxonomy" id="1442381"/>
    <lineage>
        <taxon>Bacteria</taxon>
        <taxon>Pseudomonadati</taxon>
        <taxon>Pseudomonadota</taxon>
        <taxon>Alphaproteobacteria</taxon>
        <taxon>Acetobacterales</taxon>
        <taxon>Roseomonadaceae</taxon>
        <taxon>Dankookia</taxon>
    </lineage>
</organism>
<evidence type="ECO:0000256" key="2">
    <source>
        <dbReference type="PROSITE-ProRule" id="PRU01091"/>
    </source>
</evidence>
<evidence type="ECO:0000259" key="3">
    <source>
        <dbReference type="PROSITE" id="PS51755"/>
    </source>
</evidence>
<dbReference type="InterPro" id="IPR016032">
    <property type="entry name" value="Sig_transdc_resp-reg_C-effctor"/>
</dbReference>
<dbReference type="GO" id="GO:0003677">
    <property type="term" value="F:DNA binding"/>
    <property type="evidence" value="ECO:0007669"/>
    <property type="project" value="UniProtKB-UniRule"/>
</dbReference>
<dbReference type="GO" id="GO:0006355">
    <property type="term" value="P:regulation of DNA-templated transcription"/>
    <property type="evidence" value="ECO:0007669"/>
    <property type="project" value="InterPro"/>
</dbReference>
<proteinExistence type="predicted"/>
<evidence type="ECO:0000313" key="4">
    <source>
        <dbReference type="EMBL" id="TDH63535.1"/>
    </source>
</evidence>
<dbReference type="OrthoDB" id="7325815at2"/>
<dbReference type="InterPro" id="IPR011990">
    <property type="entry name" value="TPR-like_helical_dom_sf"/>
</dbReference>
<dbReference type="SMART" id="SM00862">
    <property type="entry name" value="Trans_reg_C"/>
    <property type="match status" value="1"/>
</dbReference>
<dbReference type="SUPFAM" id="SSF48452">
    <property type="entry name" value="TPR-like"/>
    <property type="match status" value="2"/>
</dbReference>
<evidence type="ECO:0000256" key="1">
    <source>
        <dbReference type="ARBA" id="ARBA00023125"/>
    </source>
</evidence>
<dbReference type="Proteomes" id="UP000295096">
    <property type="component" value="Unassembled WGS sequence"/>
</dbReference>
<feature type="domain" description="OmpR/PhoB-type" evidence="3">
    <location>
        <begin position="29"/>
        <end position="127"/>
    </location>
</feature>
<dbReference type="CDD" id="cd00383">
    <property type="entry name" value="trans_reg_C"/>
    <property type="match status" value="1"/>
</dbReference>
<dbReference type="PROSITE" id="PS51755">
    <property type="entry name" value="OMPR_PHOB"/>
    <property type="match status" value="1"/>
</dbReference>
<dbReference type="SUPFAM" id="SSF46894">
    <property type="entry name" value="C-terminal effector domain of the bipartite response regulators"/>
    <property type="match status" value="1"/>
</dbReference>
<dbReference type="InterPro" id="IPR036388">
    <property type="entry name" value="WH-like_DNA-bd_sf"/>
</dbReference>
<dbReference type="Gene3D" id="3.40.50.10070">
    <property type="entry name" value="TolB, N-terminal domain"/>
    <property type="match status" value="1"/>
</dbReference>
<dbReference type="PANTHER" id="PTHR47691">
    <property type="entry name" value="REGULATOR-RELATED"/>
    <property type="match status" value="1"/>
</dbReference>
<evidence type="ECO:0000313" key="5">
    <source>
        <dbReference type="Proteomes" id="UP000295096"/>
    </source>
</evidence>